<keyword evidence="1" id="KW-0547">Nucleotide-binding</keyword>
<protein>
    <submittedName>
        <fullName evidence="4">Bifunctional coenzyme a synthase-related</fullName>
    </submittedName>
</protein>
<name>A0A9Q0R8C6_ANAIG</name>
<dbReference type="EMBL" id="JAPDFW010000097">
    <property type="protein sequence ID" value="KAJ5070243.1"/>
    <property type="molecule type" value="Genomic_DNA"/>
</dbReference>
<dbReference type="PANTHER" id="PTHR10695:SF46">
    <property type="entry name" value="BIFUNCTIONAL COENZYME A SYNTHASE-RELATED"/>
    <property type="match status" value="1"/>
</dbReference>
<dbReference type="InterPro" id="IPR001977">
    <property type="entry name" value="Depp_CoAkinase"/>
</dbReference>
<accession>A0A9Q0R8C6</accession>
<evidence type="ECO:0000313" key="5">
    <source>
        <dbReference type="Proteomes" id="UP001149090"/>
    </source>
</evidence>
<feature type="transmembrane region" description="Helical" evidence="3">
    <location>
        <begin position="225"/>
        <end position="246"/>
    </location>
</feature>
<keyword evidence="3" id="KW-0812">Transmembrane</keyword>
<sequence length="253" mass="29677">MKIIGLTGGIGTGKSTVCELLIKLDPNKKVRKIDLDKIAHQISQIGEKGYQAIVKEFGKEDILLPNKEINRKKLGEIIFQDPQKKRKLEKITHPKIIFQMIWELIIACLNGCEVVVVEVPLLFEAKMEKIFHQTIVVYSEEETQVERLIKNRGMTEKEARDRIKSQMSLKEKCKRADWIIDNSGNFDEMKKNCLEYWKINITKEKTNQTKQQLKKHKKIIPPDVFINRFILITILILLLFLIFKFLKFIFSFF</sequence>
<keyword evidence="3" id="KW-0472">Membrane</keyword>
<dbReference type="PROSITE" id="PS51219">
    <property type="entry name" value="DPCK"/>
    <property type="match status" value="1"/>
</dbReference>
<dbReference type="NCBIfam" id="TIGR00152">
    <property type="entry name" value="dephospho-CoA kinase"/>
    <property type="match status" value="1"/>
</dbReference>
<evidence type="ECO:0000256" key="2">
    <source>
        <dbReference type="ARBA" id="ARBA00022840"/>
    </source>
</evidence>
<dbReference type="InterPro" id="IPR027417">
    <property type="entry name" value="P-loop_NTPase"/>
</dbReference>
<gene>
    <name evidence="4" type="ORF">M0811_11091</name>
</gene>
<dbReference type="AlphaFoldDB" id="A0A9Q0R8C6"/>
<dbReference type="OrthoDB" id="247245at2759"/>
<dbReference type="OMA" id="DVDKEYH"/>
<dbReference type="SUPFAM" id="SSF52540">
    <property type="entry name" value="P-loop containing nucleoside triphosphate hydrolases"/>
    <property type="match status" value="1"/>
</dbReference>
<organism evidence="4 5">
    <name type="scientific">Anaeramoeba ignava</name>
    <name type="common">Anaerobic marine amoeba</name>
    <dbReference type="NCBI Taxonomy" id="1746090"/>
    <lineage>
        <taxon>Eukaryota</taxon>
        <taxon>Metamonada</taxon>
        <taxon>Anaeramoebidae</taxon>
        <taxon>Anaeramoeba</taxon>
    </lineage>
</organism>
<proteinExistence type="inferred from homology"/>
<dbReference type="CDD" id="cd02022">
    <property type="entry name" value="DPCK"/>
    <property type="match status" value="1"/>
</dbReference>
<evidence type="ECO:0000256" key="1">
    <source>
        <dbReference type="ARBA" id="ARBA00022741"/>
    </source>
</evidence>
<dbReference type="Proteomes" id="UP001149090">
    <property type="component" value="Unassembled WGS sequence"/>
</dbReference>
<evidence type="ECO:0000256" key="3">
    <source>
        <dbReference type="SAM" id="Phobius"/>
    </source>
</evidence>
<evidence type="ECO:0000313" key="4">
    <source>
        <dbReference type="EMBL" id="KAJ5070243.1"/>
    </source>
</evidence>
<dbReference type="GO" id="GO:0005524">
    <property type="term" value="F:ATP binding"/>
    <property type="evidence" value="ECO:0007669"/>
    <property type="project" value="UniProtKB-KW"/>
</dbReference>
<dbReference type="HAMAP" id="MF_00376">
    <property type="entry name" value="Dephospho_CoA_kinase"/>
    <property type="match status" value="1"/>
</dbReference>
<comment type="caution">
    <text evidence="4">The sequence shown here is derived from an EMBL/GenBank/DDBJ whole genome shotgun (WGS) entry which is preliminary data.</text>
</comment>
<dbReference type="PANTHER" id="PTHR10695">
    <property type="entry name" value="DEPHOSPHO-COA KINASE-RELATED"/>
    <property type="match status" value="1"/>
</dbReference>
<keyword evidence="2" id="KW-0067">ATP-binding</keyword>
<dbReference type="Pfam" id="PF01121">
    <property type="entry name" value="CoaE"/>
    <property type="match status" value="1"/>
</dbReference>
<dbReference type="GO" id="GO:0015937">
    <property type="term" value="P:coenzyme A biosynthetic process"/>
    <property type="evidence" value="ECO:0007669"/>
    <property type="project" value="InterPro"/>
</dbReference>
<keyword evidence="3" id="KW-1133">Transmembrane helix</keyword>
<dbReference type="GO" id="GO:0004140">
    <property type="term" value="F:dephospho-CoA kinase activity"/>
    <property type="evidence" value="ECO:0007669"/>
    <property type="project" value="InterPro"/>
</dbReference>
<keyword evidence="5" id="KW-1185">Reference proteome</keyword>
<reference evidence="4" key="1">
    <citation type="submission" date="2022-10" db="EMBL/GenBank/DDBJ databases">
        <title>Novel sulphate-reducing endosymbionts in the free-living metamonad Anaeramoeba.</title>
        <authorList>
            <person name="Jerlstrom-Hultqvist J."/>
            <person name="Cepicka I."/>
            <person name="Gallot-Lavallee L."/>
            <person name="Salas-Leiva D."/>
            <person name="Curtis B.A."/>
            <person name="Zahonova K."/>
            <person name="Pipaliya S."/>
            <person name="Dacks J."/>
            <person name="Roger A.J."/>
        </authorList>
    </citation>
    <scope>NUCLEOTIDE SEQUENCE</scope>
    <source>
        <strain evidence="4">BMAN</strain>
    </source>
</reference>
<dbReference type="Gene3D" id="3.40.50.300">
    <property type="entry name" value="P-loop containing nucleotide triphosphate hydrolases"/>
    <property type="match status" value="1"/>
</dbReference>